<dbReference type="AlphaFoldDB" id="A0A7R8X4E3"/>
<name>A0A7R8X4E3_9CRUS</name>
<accession>A0A7R8X4E3</accession>
<proteinExistence type="predicted"/>
<dbReference type="EMBL" id="CAJPEV010000048">
    <property type="protein sequence ID" value="CAG0879589.1"/>
    <property type="molecule type" value="Genomic_DNA"/>
</dbReference>
<sequence length="125" mass="14022">MALEIYVRETAAKVISDAVSTDGREMELLNMMLEGMPHLERSKAVTIHEKCKKLIKAIISSDMEKRQLDAFLTSSVKKKDGFPEDLAHVELVSFMANASQLENTLKQFEAVDMQIRKCCFGGKSP</sequence>
<evidence type="ECO:0000313" key="2">
    <source>
        <dbReference type="EMBL" id="CAD7240640.1"/>
    </source>
</evidence>
<feature type="domain" description="COMMD1 N-terminal" evidence="1">
    <location>
        <begin position="36"/>
        <end position="89"/>
    </location>
</feature>
<dbReference type="Pfam" id="PF17221">
    <property type="entry name" value="COMMD1_N"/>
    <property type="match status" value="1"/>
</dbReference>
<dbReference type="Proteomes" id="UP000677054">
    <property type="component" value="Unassembled WGS sequence"/>
</dbReference>
<dbReference type="EMBL" id="LR899565">
    <property type="protein sequence ID" value="CAD7240640.1"/>
    <property type="molecule type" value="Genomic_DNA"/>
</dbReference>
<dbReference type="InterPro" id="IPR033776">
    <property type="entry name" value="COMMD1_N"/>
</dbReference>
<keyword evidence="3" id="KW-1185">Reference proteome</keyword>
<reference evidence="2" key="1">
    <citation type="submission" date="2020-11" db="EMBL/GenBank/DDBJ databases">
        <authorList>
            <person name="Tran Van P."/>
        </authorList>
    </citation>
    <scope>NUCLEOTIDE SEQUENCE</scope>
</reference>
<protein>
    <recommendedName>
        <fullName evidence="1">COMMD1 N-terminal domain-containing protein</fullName>
    </recommendedName>
</protein>
<organism evidence="2">
    <name type="scientific">Darwinula stevensoni</name>
    <dbReference type="NCBI Taxonomy" id="69355"/>
    <lineage>
        <taxon>Eukaryota</taxon>
        <taxon>Metazoa</taxon>
        <taxon>Ecdysozoa</taxon>
        <taxon>Arthropoda</taxon>
        <taxon>Crustacea</taxon>
        <taxon>Oligostraca</taxon>
        <taxon>Ostracoda</taxon>
        <taxon>Podocopa</taxon>
        <taxon>Podocopida</taxon>
        <taxon>Darwinulocopina</taxon>
        <taxon>Darwinuloidea</taxon>
        <taxon>Darwinulidae</taxon>
        <taxon>Darwinula</taxon>
    </lineage>
</organism>
<gene>
    <name evidence="2" type="ORF">DSTB1V02_LOCUS659</name>
</gene>
<evidence type="ECO:0000259" key="1">
    <source>
        <dbReference type="Pfam" id="PF17221"/>
    </source>
</evidence>
<evidence type="ECO:0000313" key="3">
    <source>
        <dbReference type="Proteomes" id="UP000677054"/>
    </source>
</evidence>
<dbReference type="OrthoDB" id="10251426at2759"/>